<dbReference type="SUPFAM" id="SSF53335">
    <property type="entry name" value="S-adenosyl-L-methionine-dependent methyltransferases"/>
    <property type="match status" value="1"/>
</dbReference>
<dbReference type="GO" id="GO:0032259">
    <property type="term" value="P:methylation"/>
    <property type="evidence" value="ECO:0007669"/>
    <property type="project" value="UniProtKB-KW"/>
</dbReference>
<dbReference type="GO" id="GO:0005634">
    <property type="term" value="C:nucleus"/>
    <property type="evidence" value="ECO:0007669"/>
    <property type="project" value="UniProtKB-SubCell"/>
</dbReference>
<comment type="subcellular location">
    <subcellularLocation>
        <location evidence="1">Nucleus</location>
    </subcellularLocation>
</comment>
<feature type="domain" description="Protein arginine N-methyltransferase" evidence="9">
    <location>
        <begin position="236"/>
        <end position="384"/>
    </location>
</feature>
<organism evidence="10 11">
    <name type="scientific">Eimeria maxima</name>
    <name type="common">Coccidian parasite</name>
    <dbReference type="NCBI Taxonomy" id="5804"/>
    <lineage>
        <taxon>Eukaryota</taxon>
        <taxon>Sar</taxon>
        <taxon>Alveolata</taxon>
        <taxon>Apicomplexa</taxon>
        <taxon>Conoidasida</taxon>
        <taxon>Coccidia</taxon>
        <taxon>Eucoccidiorida</taxon>
        <taxon>Eimeriorina</taxon>
        <taxon>Eimeriidae</taxon>
        <taxon>Eimeria</taxon>
    </lineage>
</organism>
<sequence length="420" mass="46231">METTAPKGASAPVSKLNAAAASATNNNSSGNSSSNGNSGNNNKNNNKRFGRGDNRSGFAYSSTVPPLEVSKEEKEAFTEEWKELQQDNISSADYYFNSYAHFSIHEEMIKDSVRTSSYQRAIADNAHLFRDKIVLDVGSGTGILSLFAAKAGAAHVYGIECSEIIQIARQVAAANNLQDKVTFIEGKAEDVQLPVPKVDIIVSEWMGYFLLYESMLDTVIYCRDKWLAEGGSLFPDKARLFLAAIEDADYKEEKVGYWDSVYGLDFSCVKNCIMEEPIVDSVDESAVATNSCCVLEIDLATCSPEELNFCSAYSIQLRRKDFLHAFVAWFEVVFSQCHKPVVLSTSPHCRYTHWKQTVFYMQHVLVGEPGDSVKGLIAVRKSMKLNAAPAAPTPAAAAAAIRMTAAQHQRQLQPRAIQVL</sequence>
<evidence type="ECO:0000256" key="7">
    <source>
        <dbReference type="SAM" id="MobiDB-lite"/>
    </source>
</evidence>
<dbReference type="GO" id="GO:0042054">
    <property type="term" value="F:histone methyltransferase activity"/>
    <property type="evidence" value="ECO:0007669"/>
    <property type="project" value="TreeGrafter"/>
</dbReference>
<dbReference type="VEuPathDB" id="ToxoDB:EMWEY_00006780"/>
<dbReference type="Pfam" id="PF13649">
    <property type="entry name" value="Methyltransf_25"/>
    <property type="match status" value="1"/>
</dbReference>
<dbReference type="AlphaFoldDB" id="U6M244"/>
<dbReference type="InterPro" id="IPR025799">
    <property type="entry name" value="Arg_MeTrfase"/>
</dbReference>
<evidence type="ECO:0000256" key="2">
    <source>
        <dbReference type="ARBA" id="ARBA00022603"/>
    </source>
</evidence>
<feature type="region of interest" description="Disordered" evidence="7">
    <location>
        <begin position="1"/>
        <end position="71"/>
    </location>
</feature>
<keyword evidence="4 6" id="KW-0949">S-adenosyl-L-methionine</keyword>
<dbReference type="InterPro" id="IPR055135">
    <property type="entry name" value="PRMT_dom"/>
</dbReference>
<reference evidence="10" key="2">
    <citation type="submission" date="2013-10" db="EMBL/GenBank/DDBJ databases">
        <authorList>
            <person name="Aslett M."/>
        </authorList>
    </citation>
    <scope>NUCLEOTIDE SEQUENCE [LARGE SCALE GENOMIC DNA]</scope>
    <source>
        <strain evidence="10">Weybridge</strain>
    </source>
</reference>
<evidence type="ECO:0000256" key="4">
    <source>
        <dbReference type="ARBA" id="ARBA00022691"/>
    </source>
</evidence>
<dbReference type="EMBL" id="HG719224">
    <property type="protein sequence ID" value="CDJ57133.1"/>
    <property type="molecule type" value="Genomic_DNA"/>
</dbReference>
<keyword evidence="2 6" id="KW-0489">Methyltransferase</keyword>
<dbReference type="PANTHER" id="PTHR11006">
    <property type="entry name" value="PROTEIN ARGININE N-METHYLTRANSFERASE"/>
    <property type="match status" value="1"/>
</dbReference>
<dbReference type="Gene3D" id="3.40.50.150">
    <property type="entry name" value="Vaccinia Virus protein VP39"/>
    <property type="match status" value="1"/>
</dbReference>
<name>U6M244_EIMMA</name>
<evidence type="ECO:0000313" key="11">
    <source>
        <dbReference type="Proteomes" id="UP000030763"/>
    </source>
</evidence>
<evidence type="ECO:0000256" key="5">
    <source>
        <dbReference type="ARBA" id="ARBA00023242"/>
    </source>
</evidence>
<proteinExistence type="predicted"/>
<dbReference type="Gene3D" id="2.70.160.11">
    <property type="entry name" value="Hnrnp arginine n-methyltransferase1"/>
    <property type="match status" value="1"/>
</dbReference>
<dbReference type="CDD" id="cd02440">
    <property type="entry name" value="AdoMet_MTases"/>
    <property type="match status" value="1"/>
</dbReference>
<dbReference type="OrthoDB" id="7848332at2759"/>
<dbReference type="InterPro" id="IPR041698">
    <property type="entry name" value="Methyltransf_25"/>
</dbReference>
<evidence type="ECO:0000256" key="3">
    <source>
        <dbReference type="ARBA" id="ARBA00022679"/>
    </source>
</evidence>
<dbReference type="InterPro" id="IPR029063">
    <property type="entry name" value="SAM-dependent_MTases_sf"/>
</dbReference>
<protein>
    <submittedName>
        <fullName evidence="10">Arginine N-methyltransferase 1, putative</fullName>
    </submittedName>
</protein>
<dbReference type="Proteomes" id="UP000030763">
    <property type="component" value="Unassembled WGS sequence"/>
</dbReference>
<accession>U6M244</accession>
<feature type="compositionally biased region" description="Low complexity" evidence="7">
    <location>
        <begin position="9"/>
        <end position="44"/>
    </location>
</feature>
<dbReference type="FunFam" id="2.70.160.11:FF:000001">
    <property type="entry name" value="Blast:Protein arginine N-methyltransferase 1"/>
    <property type="match status" value="1"/>
</dbReference>
<dbReference type="FunFam" id="3.40.50.150:FF:000116">
    <property type="entry name" value="probable protein arginine N-methyltransferase 1"/>
    <property type="match status" value="1"/>
</dbReference>
<evidence type="ECO:0000259" key="9">
    <source>
        <dbReference type="Pfam" id="PF22528"/>
    </source>
</evidence>
<keyword evidence="11" id="KW-1185">Reference proteome</keyword>
<dbReference type="Pfam" id="PF22528">
    <property type="entry name" value="PRMT_C"/>
    <property type="match status" value="1"/>
</dbReference>
<dbReference type="RefSeq" id="XP_013333783.1">
    <property type="nucleotide sequence ID" value="XM_013478329.1"/>
</dbReference>
<feature type="domain" description="Methyltransferase" evidence="8">
    <location>
        <begin position="134"/>
        <end position="220"/>
    </location>
</feature>
<dbReference type="GO" id="GO:0016274">
    <property type="term" value="F:protein-arginine N-methyltransferase activity"/>
    <property type="evidence" value="ECO:0007669"/>
    <property type="project" value="InterPro"/>
</dbReference>
<dbReference type="GeneID" id="25334664"/>
<reference evidence="10" key="1">
    <citation type="submission" date="2013-10" db="EMBL/GenBank/DDBJ databases">
        <title>Genomic analysis of the causative agents of coccidiosis in chickens.</title>
        <authorList>
            <person name="Reid A.J."/>
            <person name="Blake D."/>
            <person name="Billington K."/>
            <person name="Browne H."/>
            <person name="Dunn M."/>
            <person name="Hung S."/>
            <person name="Kawahara F."/>
            <person name="Miranda-Saavedra D."/>
            <person name="Mourier T."/>
            <person name="Nagra H."/>
            <person name="Otto T.D."/>
            <person name="Rawlings N."/>
            <person name="Sanchez A."/>
            <person name="Sanders M."/>
            <person name="Subramaniam C."/>
            <person name="Tay Y."/>
            <person name="Dear P."/>
            <person name="Doerig C."/>
            <person name="Gruber A."/>
            <person name="Parkinson J."/>
            <person name="Shirley M."/>
            <person name="Wan K.L."/>
            <person name="Berriman M."/>
            <person name="Tomley F."/>
            <person name="Pain A."/>
        </authorList>
    </citation>
    <scope>NUCLEOTIDE SEQUENCE [LARGE SCALE GENOMIC DNA]</scope>
    <source>
        <strain evidence="10">Weybridge</strain>
    </source>
</reference>
<dbReference type="PANTHER" id="PTHR11006:SF53">
    <property type="entry name" value="PROTEIN ARGININE N-METHYLTRANSFERASE 3"/>
    <property type="match status" value="1"/>
</dbReference>
<evidence type="ECO:0000259" key="8">
    <source>
        <dbReference type="Pfam" id="PF13649"/>
    </source>
</evidence>
<dbReference type="PROSITE" id="PS51678">
    <property type="entry name" value="SAM_MT_PRMT"/>
    <property type="match status" value="1"/>
</dbReference>
<keyword evidence="3 6" id="KW-0808">Transferase</keyword>
<gene>
    <name evidence="10" type="ORF">EMWEY_00006780</name>
</gene>
<dbReference type="OMA" id="CTHTKVK"/>
<keyword evidence="5" id="KW-0539">Nucleus</keyword>
<evidence type="ECO:0000256" key="1">
    <source>
        <dbReference type="ARBA" id="ARBA00004123"/>
    </source>
</evidence>
<evidence type="ECO:0000256" key="6">
    <source>
        <dbReference type="PROSITE-ProRule" id="PRU01015"/>
    </source>
</evidence>
<evidence type="ECO:0000313" key="10">
    <source>
        <dbReference type="EMBL" id="CDJ57133.1"/>
    </source>
</evidence>